<evidence type="ECO:0000313" key="2">
    <source>
        <dbReference type="WBParaSite" id="JU765_v2.g2108.t1"/>
    </source>
</evidence>
<organism evidence="1 2">
    <name type="scientific">Panagrolaimus sp. JU765</name>
    <dbReference type="NCBI Taxonomy" id="591449"/>
    <lineage>
        <taxon>Eukaryota</taxon>
        <taxon>Metazoa</taxon>
        <taxon>Ecdysozoa</taxon>
        <taxon>Nematoda</taxon>
        <taxon>Chromadorea</taxon>
        <taxon>Rhabditida</taxon>
        <taxon>Tylenchina</taxon>
        <taxon>Panagrolaimomorpha</taxon>
        <taxon>Panagrolaimoidea</taxon>
        <taxon>Panagrolaimidae</taxon>
        <taxon>Panagrolaimus</taxon>
    </lineage>
</organism>
<evidence type="ECO:0000313" key="1">
    <source>
        <dbReference type="Proteomes" id="UP000887576"/>
    </source>
</evidence>
<dbReference type="Proteomes" id="UP000887576">
    <property type="component" value="Unplaced"/>
</dbReference>
<protein>
    <submittedName>
        <fullName evidence="2">Uncharacterized protein</fullName>
    </submittedName>
</protein>
<name>A0AC34R035_9BILA</name>
<sequence>KRVDTSKARAQLIASFWWAYLLGIIAVIGLVIGIIFLVRWWLKKKRKNAAEQKEKEKQAESNVELKEVKVVDDRKQNEKAESEKKEAKSQSKPRSTPKKKKNPKVSKPKHTLTPSKEEEAPKSLGTTSDIKAEQASKYLKKEGSQGTAEELAKEVLNFAAHLYKTVSIGKPLYDELSYTFCFQNRRVSDEDEWKMYAGSTAEGALICQKLMQLLIFSAKADKFLDEHGMKPKTTILVNDLRKMMKNSNVPGYIWARCLARSYQRLIPLDISEITVQIILLFSNKINQEDREIILRDIKIGFVDLINKYGGHHVNALGFYPFPILYQIHINYDDKNHILPPETSKMPRVSAPDPIIEPPEKDVRGKPLWYNLPEDRIPQLEDASEVMYEVAMKKDKEEKQKLKKTEEEEKSKLKEKTEEEKPKMEKKNGPKDGPIRDHDKEMREKLLKKKKQREGTILGSNEAIPGRKSATSPPKPTPDDGKEPGKLEKTVTEESKQ</sequence>
<proteinExistence type="predicted"/>
<reference evidence="2" key="1">
    <citation type="submission" date="2022-11" db="UniProtKB">
        <authorList>
            <consortium name="WormBaseParasite"/>
        </authorList>
    </citation>
    <scope>IDENTIFICATION</scope>
</reference>
<dbReference type="WBParaSite" id="JU765_v2.g2108.t1">
    <property type="protein sequence ID" value="JU765_v2.g2108.t1"/>
    <property type="gene ID" value="JU765_v2.g2108"/>
</dbReference>
<accession>A0AC34R035</accession>